<sequence>MFDTYFWSSVWSELLADGQAFYQAVHWNQTWLQILLACHVGLATLCFLVRHNETGLMALFFTLSVLILLASPLNALGQRYWPLFSTADYFQPHGHFLSLVYSLPLLALLFVVLLLLIIRVARTMVVVKRQQLRQQAQKRTTLTAAAPSEPVH</sequence>
<dbReference type="OrthoDB" id="411535at2759"/>
<organism evidence="2 3">
    <name type="scientific">Dispira parvispora</name>
    <dbReference type="NCBI Taxonomy" id="1520584"/>
    <lineage>
        <taxon>Eukaryota</taxon>
        <taxon>Fungi</taxon>
        <taxon>Fungi incertae sedis</taxon>
        <taxon>Zoopagomycota</taxon>
        <taxon>Kickxellomycotina</taxon>
        <taxon>Dimargaritomycetes</taxon>
        <taxon>Dimargaritales</taxon>
        <taxon>Dimargaritaceae</taxon>
        <taxon>Dispira</taxon>
    </lineage>
</organism>
<reference evidence="2" key="1">
    <citation type="submission" date="2022-07" db="EMBL/GenBank/DDBJ databases">
        <title>Phylogenomic reconstructions and comparative analyses of Kickxellomycotina fungi.</title>
        <authorList>
            <person name="Reynolds N.K."/>
            <person name="Stajich J.E."/>
            <person name="Barry K."/>
            <person name="Grigoriev I.V."/>
            <person name="Crous P."/>
            <person name="Smith M.E."/>
        </authorList>
    </citation>
    <scope>NUCLEOTIDE SEQUENCE</scope>
    <source>
        <strain evidence="2">RSA 1196</strain>
    </source>
</reference>
<dbReference type="AlphaFoldDB" id="A0A9W8E9L3"/>
<keyword evidence="1" id="KW-1133">Transmembrane helix</keyword>
<dbReference type="Proteomes" id="UP001150925">
    <property type="component" value="Unassembled WGS sequence"/>
</dbReference>
<dbReference type="InterPro" id="IPR026721">
    <property type="entry name" value="TMEM18"/>
</dbReference>
<name>A0A9W8E9L3_9FUNG</name>
<feature type="transmembrane region" description="Helical" evidence="1">
    <location>
        <begin position="31"/>
        <end position="49"/>
    </location>
</feature>
<gene>
    <name evidence="2" type="ORF">IWQ62_000069</name>
</gene>
<comment type="caution">
    <text evidence="2">The sequence shown here is derived from an EMBL/GenBank/DDBJ whole genome shotgun (WGS) entry which is preliminary data.</text>
</comment>
<evidence type="ECO:0000313" key="3">
    <source>
        <dbReference type="Proteomes" id="UP001150925"/>
    </source>
</evidence>
<feature type="transmembrane region" description="Helical" evidence="1">
    <location>
        <begin position="56"/>
        <end position="76"/>
    </location>
</feature>
<accession>A0A9W8E9L3</accession>
<proteinExistence type="predicted"/>
<dbReference type="EMBL" id="JANBPY010000002">
    <property type="protein sequence ID" value="KAJ1970242.1"/>
    <property type="molecule type" value="Genomic_DNA"/>
</dbReference>
<evidence type="ECO:0000256" key="1">
    <source>
        <dbReference type="SAM" id="Phobius"/>
    </source>
</evidence>
<keyword evidence="1" id="KW-0472">Membrane</keyword>
<keyword evidence="1" id="KW-0812">Transmembrane</keyword>
<feature type="transmembrane region" description="Helical" evidence="1">
    <location>
        <begin position="96"/>
        <end position="121"/>
    </location>
</feature>
<protein>
    <recommendedName>
        <fullName evidence="4">Transmembrane protein 18</fullName>
    </recommendedName>
</protein>
<evidence type="ECO:0000313" key="2">
    <source>
        <dbReference type="EMBL" id="KAJ1970242.1"/>
    </source>
</evidence>
<dbReference type="Pfam" id="PF14770">
    <property type="entry name" value="TMEM18"/>
    <property type="match status" value="1"/>
</dbReference>
<evidence type="ECO:0008006" key="4">
    <source>
        <dbReference type="Google" id="ProtNLM"/>
    </source>
</evidence>
<keyword evidence="3" id="KW-1185">Reference proteome</keyword>